<dbReference type="PRINTS" id="PR00986">
    <property type="entry name" value="TRNASYNTHVAL"/>
</dbReference>
<evidence type="ECO:0000256" key="1">
    <source>
        <dbReference type="ARBA" id="ARBA00005594"/>
    </source>
</evidence>
<evidence type="ECO:0000256" key="3">
    <source>
        <dbReference type="ARBA" id="ARBA00022598"/>
    </source>
</evidence>
<gene>
    <name evidence="14" type="ORF">BOX15_Mlig017838g5</name>
</gene>
<organism evidence="14 15">
    <name type="scientific">Macrostomum lignano</name>
    <dbReference type="NCBI Taxonomy" id="282301"/>
    <lineage>
        <taxon>Eukaryota</taxon>
        <taxon>Metazoa</taxon>
        <taxon>Spiralia</taxon>
        <taxon>Lophotrochozoa</taxon>
        <taxon>Platyhelminthes</taxon>
        <taxon>Rhabditophora</taxon>
        <taxon>Macrostomorpha</taxon>
        <taxon>Macrostomida</taxon>
        <taxon>Macrostomidae</taxon>
        <taxon>Macrostomum</taxon>
    </lineage>
</organism>
<keyword evidence="3 10" id="KW-0436">Ligase</keyword>
<keyword evidence="7 10" id="KW-0030">Aminoacyl-tRNA synthetase</keyword>
<keyword evidence="4 10" id="KW-0547">Nucleotide-binding</keyword>
<keyword evidence="6 10" id="KW-0648">Protein biosynthesis</keyword>
<dbReference type="InterPro" id="IPR002303">
    <property type="entry name" value="Valyl-tRNA_ligase"/>
</dbReference>
<dbReference type="PANTHER" id="PTHR11946:SF109">
    <property type="entry name" value="VALINE--TRNA LIGASE"/>
    <property type="match status" value="1"/>
</dbReference>
<evidence type="ECO:0000256" key="8">
    <source>
        <dbReference type="ARBA" id="ARBA00029936"/>
    </source>
</evidence>
<dbReference type="OrthoDB" id="629407at2759"/>
<dbReference type="PANTHER" id="PTHR11946">
    <property type="entry name" value="VALYL-TRNA SYNTHETASES"/>
    <property type="match status" value="1"/>
</dbReference>
<dbReference type="GO" id="GO:0006438">
    <property type="term" value="P:valyl-tRNA aminoacylation"/>
    <property type="evidence" value="ECO:0007669"/>
    <property type="project" value="InterPro"/>
</dbReference>
<evidence type="ECO:0000256" key="9">
    <source>
        <dbReference type="ARBA" id="ARBA00047552"/>
    </source>
</evidence>
<sequence>LLLAKLVHLGRPRTVRVDASFSTSFTKRVACLPEDLRVELSKAIESSKYQPESAQLVQRLWQHLDKRVEPPAADSRPFVLMLPPPNVTGVLHMGHALAFVIQDVLIRWHRANGRQAVWLPGFDHAGIATQVLMEKKLIKELGLNRHQIGREKFLDETAKWADQKRSEIRQQIRVLGLSVDWSEEFFTYNEKHSRVVTEAFVRLFNQGLIYRSQQLVNWSCALGSAISDIEVETREISGPTRLPVPGHSRPVEFGRLHRFLYPFADAKGDDDGVVVATTRPETILGDTAVAVHPDDARYASLIGRRQLRHPLSPTGRLLPIVGHASVDPNFGSGAVKLTPGHSRADFDIVAETPALSETPPLTVFTEAGAVGADCGAPAELVGLPRFEARDRILQWLTELGLYRGAEKHSMTLPICSRSGDIVEQQLKSQWFVRCRGSSDNSSSNSSGGPASLAGEAVRSGQLSIQPEGYAADWLEWMRRTGDWCISRQIWWGHRVPAYEVLDSNGSSLGWLAARSESEAAQAARQKFQTTPPSSSFTLRRDSDVLDTWFSSGLLPLSLADWPDSDPPNPSRFPLSLLETGHDILFFWAARMVMLTQQLTGGQLPFRRVLLNGLVCDSRGRKMSKSRGNVIDPIELVGRGGPDALRLALCSHRFQLDRVAFDPQLVDTCSRLINKLWQSHRYLRPRLSEAGLLGRADPDQLLDEIEAAAGQLDKVDSWLMSRLAGLVEVCDTSCSADSLQLQEAANRLREFWLADFCDVAVECLKSPLAGQASLRVACLASLTFLTRLAPFCPHVCQLLWLAAHCDVSEPTLLLATSEPATKRLLAWKNRGCEEVTGFVMDLLARFRDWRTLLRPKDSSECILLYNSAQCPIDATLYSRLISQLGRTRCQAAAPDEGAQPRDHLLRLELCPGLYFAAPRASLQIDEAASQLRARLAKQRQRRDDLLASSTGGTEAQRAKVASLTEQIDHLEMRLQQVLENPS</sequence>
<feature type="domain" description="Methionyl/Valyl/Leucyl/Isoleucyl-tRNA synthetase anticodon-binding" evidence="13">
    <location>
        <begin position="715"/>
        <end position="803"/>
    </location>
</feature>
<comment type="caution">
    <text evidence="14">The sequence shown here is derived from an EMBL/GenBank/DDBJ whole genome shotgun (WGS) entry which is preliminary data.</text>
</comment>
<evidence type="ECO:0000313" key="14">
    <source>
        <dbReference type="EMBL" id="PAA91207.1"/>
    </source>
</evidence>
<evidence type="ECO:0000259" key="13">
    <source>
        <dbReference type="Pfam" id="PF08264"/>
    </source>
</evidence>
<dbReference type="InterPro" id="IPR009008">
    <property type="entry name" value="Val/Leu/Ile-tRNA-synth_edit"/>
</dbReference>
<keyword evidence="15" id="KW-1185">Reference proteome</keyword>
<dbReference type="NCBIfam" id="TIGR00422">
    <property type="entry name" value="valS"/>
    <property type="match status" value="1"/>
</dbReference>
<dbReference type="InterPro" id="IPR001412">
    <property type="entry name" value="aa-tRNA-synth_I_CS"/>
</dbReference>
<dbReference type="Pfam" id="PF08264">
    <property type="entry name" value="Anticodon_1"/>
    <property type="match status" value="1"/>
</dbReference>
<dbReference type="STRING" id="282301.A0A267H0V5"/>
<dbReference type="GO" id="GO:0005829">
    <property type="term" value="C:cytosol"/>
    <property type="evidence" value="ECO:0007669"/>
    <property type="project" value="TreeGrafter"/>
</dbReference>
<evidence type="ECO:0000256" key="2">
    <source>
        <dbReference type="ARBA" id="ARBA00013169"/>
    </source>
</evidence>
<accession>A0A267H0V5</accession>
<evidence type="ECO:0000256" key="4">
    <source>
        <dbReference type="ARBA" id="ARBA00022741"/>
    </source>
</evidence>
<evidence type="ECO:0000256" key="6">
    <source>
        <dbReference type="ARBA" id="ARBA00022917"/>
    </source>
</evidence>
<reference evidence="14 15" key="1">
    <citation type="submission" date="2017-06" db="EMBL/GenBank/DDBJ databases">
        <title>A platform for efficient transgenesis in Macrostomum lignano, a flatworm model organism for stem cell research.</title>
        <authorList>
            <person name="Berezikov E."/>
        </authorList>
    </citation>
    <scope>NUCLEOTIDE SEQUENCE [LARGE SCALE GENOMIC DNA]</scope>
    <source>
        <strain evidence="14">DV1</strain>
        <tissue evidence="14">Whole organism</tissue>
    </source>
</reference>
<dbReference type="Proteomes" id="UP000215902">
    <property type="component" value="Unassembled WGS sequence"/>
</dbReference>
<feature type="domain" description="Aminoacyl-tRNA synthetase class Ia" evidence="12">
    <location>
        <begin position="74"/>
        <end position="651"/>
    </location>
</feature>
<dbReference type="GO" id="GO:0004832">
    <property type="term" value="F:valine-tRNA ligase activity"/>
    <property type="evidence" value="ECO:0007669"/>
    <property type="project" value="UniProtKB-EC"/>
</dbReference>
<dbReference type="CDD" id="cd00817">
    <property type="entry name" value="ValRS_core"/>
    <property type="match status" value="1"/>
</dbReference>
<feature type="non-terminal residue" evidence="14">
    <location>
        <position position="1"/>
    </location>
</feature>
<evidence type="ECO:0000256" key="7">
    <source>
        <dbReference type="ARBA" id="ARBA00023146"/>
    </source>
</evidence>
<keyword evidence="5 10" id="KW-0067">ATP-binding</keyword>
<dbReference type="GO" id="GO:0005524">
    <property type="term" value="F:ATP binding"/>
    <property type="evidence" value="ECO:0007669"/>
    <property type="project" value="UniProtKB-KW"/>
</dbReference>
<evidence type="ECO:0000256" key="10">
    <source>
        <dbReference type="RuleBase" id="RU363035"/>
    </source>
</evidence>
<dbReference type="PROSITE" id="PS00178">
    <property type="entry name" value="AA_TRNA_LIGASE_I"/>
    <property type="match status" value="1"/>
</dbReference>
<protein>
    <recommendedName>
        <fullName evidence="2">valine--tRNA ligase</fullName>
        <ecNumber evidence="2">6.1.1.9</ecNumber>
    </recommendedName>
    <alternativeName>
        <fullName evidence="8">Valyl-tRNA synthetase</fullName>
    </alternativeName>
</protein>
<dbReference type="InterPro" id="IPR009080">
    <property type="entry name" value="tRNAsynth_Ia_anticodon-bd"/>
</dbReference>
<dbReference type="SUPFAM" id="SSF52374">
    <property type="entry name" value="Nucleotidylyl transferase"/>
    <property type="match status" value="1"/>
</dbReference>
<dbReference type="GO" id="GO:0002161">
    <property type="term" value="F:aminoacyl-tRNA deacylase activity"/>
    <property type="evidence" value="ECO:0007669"/>
    <property type="project" value="InterPro"/>
</dbReference>
<dbReference type="Gene3D" id="1.10.730.10">
    <property type="entry name" value="Isoleucyl-tRNA Synthetase, Domain 1"/>
    <property type="match status" value="1"/>
</dbReference>
<dbReference type="InterPro" id="IPR014729">
    <property type="entry name" value="Rossmann-like_a/b/a_fold"/>
</dbReference>
<evidence type="ECO:0000313" key="15">
    <source>
        <dbReference type="Proteomes" id="UP000215902"/>
    </source>
</evidence>
<proteinExistence type="inferred from homology"/>
<evidence type="ECO:0000256" key="5">
    <source>
        <dbReference type="ARBA" id="ARBA00022840"/>
    </source>
</evidence>
<dbReference type="SUPFAM" id="SSF47323">
    <property type="entry name" value="Anticodon-binding domain of a subclass of class I aminoacyl-tRNA synthetases"/>
    <property type="match status" value="1"/>
</dbReference>
<dbReference type="Gene3D" id="3.40.50.620">
    <property type="entry name" value="HUPs"/>
    <property type="match status" value="2"/>
</dbReference>
<feature type="coiled-coil region" evidence="11">
    <location>
        <begin position="927"/>
        <end position="979"/>
    </location>
</feature>
<name>A0A267H0V5_9PLAT</name>
<dbReference type="FunFam" id="3.40.50.620:FF:000020">
    <property type="entry name" value="Valine--tRNA ligase, mitochondrial"/>
    <property type="match status" value="1"/>
</dbReference>
<dbReference type="InterPro" id="IPR013155">
    <property type="entry name" value="M/V/L/I-tRNA-synth_anticd-bd"/>
</dbReference>
<dbReference type="InterPro" id="IPR002300">
    <property type="entry name" value="aa-tRNA-synth_Ia"/>
</dbReference>
<dbReference type="EMBL" id="NIVC01000093">
    <property type="protein sequence ID" value="PAA91207.1"/>
    <property type="molecule type" value="Genomic_DNA"/>
</dbReference>
<dbReference type="SUPFAM" id="SSF50677">
    <property type="entry name" value="ValRS/IleRS/LeuRS editing domain"/>
    <property type="match status" value="1"/>
</dbReference>
<dbReference type="Gene3D" id="3.90.740.10">
    <property type="entry name" value="Valyl/Leucyl/Isoleucyl-tRNA synthetase, editing domain"/>
    <property type="match status" value="1"/>
</dbReference>
<comment type="similarity">
    <text evidence="1 10">Belongs to the class-I aminoacyl-tRNA synthetase family.</text>
</comment>
<evidence type="ECO:0000259" key="12">
    <source>
        <dbReference type="Pfam" id="PF00133"/>
    </source>
</evidence>
<dbReference type="AlphaFoldDB" id="A0A267H0V5"/>
<dbReference type="EC" id="6.1.1.9" evidence="2"/>
<evidence type="ECO:0000256" key="11">
    <source>
        <dbReference type="SAM" id="Coils"/>
    </source>
</evidence>
<dbReference type="Pfam" id="PF00133">
    <property type="entry name" value="tRNA-synt_1"/>
    <property type="match status" value="1"/>
</dbReference>
<keyword evidence="11" id="KW-0175">Coiled coil</keyword>
<comment type="catalytic activity">
    <reaction evidence="9">
        <text>tRNA(Val) + L-valine + ATP = L-valyl-tRNA(Val) + AMP + diphosphate</text>
        <dbReference type="Rhea" id="RHEA:10704"/>
        <dbReference type="Rhea" id="RHEA-COMP:9672"/>
        <dbReference type="Rhea" id="RHEA-COMP:9708"/>
        <dbReference type="ChEBI" id="CHEBI:30616"/>
        <dbReference type="ChEBI" id="CHEBI:33019"/>
        <dbReference type="ChEBI" id="CHEBI:57762"/>
        <dbReference type="ChEBI" id="CHEBI:78442"/>
        <dbReference type="ChEBI" id="CHEBI:78537"/>
        <dbReference type="ChEBI" id="CHEBI:456215"/>
        <dbReference type="EC" id="6.1.1.9"/>
    </reaction>
</comment>